<sequence length="123" mass="14170">MVSRRGAWPTSGRPSVARPWVPHRRYPYRKPPPYCMCFAAPLRETPSCLLPGAKKEWRLFEWQALYPAAPPRSGVLWDYYRASADGMCSAQPSGVAEEVLQVWHVVRGGLERGRNKLREWSMR</sequence>
<dbReference type="Proteomes" id="UP001189429">
    <property type="component" value="Unassembled WGS sequence"/>
</dbReference>
<keyword evidence="2" id="KW-1185">Reference proteome</keyword>
<comment type="caution">
    <text evidence="1">The sequence shown here is derived from an EMBL/GenBank/DDBJ whole genome shotgun (WGS) entry which is preliminary data.</text>
</comment>
<reference evidence="1" key="1">
    <citation type="submission" date="2023-10" db="EMBL/GenBank/DDBJ databases">
        <authorList>
            <person name="Chen Y."/>
            <person name="Shah S."/>
            <person name="Dougan E. K."/>
            <person name="Thang M."/>
            <person name="Chan C."/>
        </authorList>
    </citation>
    <scope>NUCLEOTIDE SEQUENCE [LARGE SCALE GENOMIC DNA]</scope>
</reference>
<dbReference type="EMBL" id="CAUYUJ010000888">
    <property type="protein sequence ID" value="CAK0792999.1"/>
    <property type="molecule type" value="Genomic_DNA"/>
</dbReference>
<accession>A0ABN9PMP0</accession>
<organism evidence="1 2">
    <name type="scientific">Prorocentrum cordatum</name>
    <dbReference type="NCBI Taxonomy" id="2364126"/>
    <lineage>
        <taxon>Eukaryota</taxon>
        <taxon>Sar</taxon>
        <taxon>Alveolata</taxon>
        <taxon>Dinophyceae</taxon>
        <taxon>Prorocentrales</taxon>
        <taxon>Prorocentraceae</taxon>
        <taxon>Prorocentrum</taxon>
    </lineage>
</organism>
<name>A0ABN9PMP0_9DINO</name>
<evidence type="ECO:0000313" key="1">
    <source>
        <dbReference type="EMBL" id="CAK0792999.1"/>
    </source>
</evidence>
<proteinExistence type="predicted"/>
<evidence type="ECO:0000313" key="2">
    <source>
        <dbReference type="Proteomes" id="UP001189429"/>
    </source>
</evidence>
<protein>
    <submittedName>
        <fullName evidence="1">Uncharacterized protein</fullName>
    </submittedName>
</protein>
<gene>
    <name evidence="1" type="ORF">PCOR1329_LOCUS3430</name>
</gene>